<sequence length="82" mass="9225">MVAYRSGRLPAQLPVLQPAGMKPKLKKKKYENLMELLQFVPLIYHQFYIGLPHNTTTEATTPVVEEGGESEADNAYDTDTDD</sequence>
<comment type="caution">
    <text evidence="2">The sequence shown here is derived from an EMBL/GenBank/DDBJ whole genome shotgun (WGS) entry which is preliminary data.</text>
</comment>
<keyword evidence="3" id="KW-1185">Reference proteome</keyword>
<dbReference type="AlphaFoldDB" id="A0A4Y2CV55"/>
<name>A0A4Y2CV55_ARAVE</name>
<dbReference type="EMBL" id="BGPR01000256">
    <property type="protein sequence ID" value="GBM08362.1"/>
    <property type="molecule type" value="Genomic_DNA"/>
</dbReference>
<gene>
    <name evidence="2" type="ORF">AVEN_108364_1</name>
</gene>
<dbReference type="Proteomes" id="UP000499080">
    <property type="component" value="Unassembled WGS sequence"/>
</dbReference>
<organism evidence="2 3">
    <name type="scientific">Araneus ventricosus</name>
    <name type="common">Orbweaver spider</name>
    <name type="synonym">Epeira ventricosa</name>
    <dbReference type="NCBI Taxonomy" id="182803"/>
    <lineage>
        <taxon>Eukaryota</taxon>
        <taxon>Metazoa</taxon>
        <taxon>Ecdysozoa</taxon>
        <taxon>Arthropoda</taxon>
        <taxon>Chelicerata</taxon>
        <taxon>Arachnida</taxon>
        <taxon>Araneae</taxon>
        <taxon>Araneomorphae</taxon>
        <taxon>Entelegynae</taxon>
        <taxon>Araneoidea</taxon>
        <taxon>Araneidae</taxon>
        <taxon>Araneus</taxon>
    </lineage>
</organism>
<evidence type="ECO:0000313" key="2">
    <source>
        <dbReference type="EMBL" id="GBM08362.1"/>
    </source>
</evidence>
<feature type="region of interest" description="Disordered" evidence="1">
    <location>
        <begin position="59"/>
        <end position="82"/>
    </location>
</feature>
<protein>
    <submittedName>
        <fullName evidence="2">Uncharacterized protein</fullName>
    </submittedName>
</protein>
<reference evidence="2 3" key="1">
    <citation type="journal article" date="2019" name="Sci. Rep.">
        <title>Orb-weaving spider Araneus ventricosus genome elucidates the spidroin gene catalogue.</title>
        <authorList>
            <person name="Kono N."/>
            <person name="Nakamura H."/>
            <person name="Ohtoshi R."/>
            <person name="Moran D.A.P."/>
            <person name="Shinohara A."/>
            <person name="Yoshida Y."/>
            <person name="Fujiwara M."/>
            <person name="Mori M."/>
            <person name="Tomita M."/>
            <person name="Arakawa K."/>
        </authorList>
    </citation>
    <scope>NUCLEOTIDE SEQUENCE [LARGE SCALE GENOMIC DNA]</scope>
</reference>
<feature type="compositionally biased region" description="Acidic residues" evidence="1">
    <location>
        <begin position="66"/>
        <end position="82"/>
    </location>
</feature>
<evidence type="ECO:0000313" key="3">
    <source>
        <dbReference type="Proteomes" id="UP000499080"/>
    </source>
</evidence>
<accession>A0A4Y2CV55</accession>
<evidence type="ECO:0000256" key="1">
    <source>
        <dbReference type="SAM" id="MobiDB-lite"/>
    </source>
</evidence>
<proteinExistence type="predicted"/>